<reference evidence="1 2" key="1">
    <citation type="submission" date="2024-02" db="EMBL/GenBank/DDBJ databases">
        <title>First draft genome assembly of two strains of Seiridium cardinale.</title>
        <authorList>
            <person name="Emiliani G."/>
            <person name="Scali E."/>
        </authorList>
    </citation>
    <scope>NUCLEOTIDE SEQUENCE [LARGE SCALE GENOMIC DNA]</scope>
    <source>
        <strain evidence="1 2">BM-138-000479</strain>
    </source>
</reference>
<dbReference type="PANTHER" id="PTHR35340">
    <property type="entry name" value="PQQ ENZYME REPEAT PROTEIN-RELATED"/>
    <property type="match status" value="1"/>
</dbReference>
<comment type="caution">
    <text evidence="1">The sequence shown here is derived from an EMBL/GenBank/DDBJ whole genome shotgun (WGS) entry which is preliminary data.</text>
</comment>
<gene>
    <name evidence="1" type="ORF">SCAR479_11334</name>
</gene>
<organism evidence="1 2">
    <name type="scientific">Seiridium cardinale</name>
    <dbReference type="NCBI Taxonomy" id="138064"/>
    <lineage>
        <taxon>Eukaryota</taxon>
        <taxon>Fungi</taxon>
        <taxon>Dikarya</taxon>
        <taxon>Ascomycota</taxon>
        <taxon>Pezizomycotina</taxon>
        <taxon>Sordariomycetes</taxon>
        <taxon>Xylariomycetidae</taxon>
        <taxon>Amphisphaeriales</taxon>
        <taxon>Sporocadaceae</taxon>
        <taxon>Seiridium</taxon>
    </lineage>
</organism>
<protein>
    <submittedName>
        <fullName evidence="1">ASST-domain-containing protein</fullName>
    </submittedName>
</protein>
<name>A0ABR2XEA5_9PEZI</name>
<dbReference type="Pfam" id="PF14269">
    <property type="entry name" value="Arylsulfotran_2"/>
    <property type="match status" value="1"/>
</dbReference>
<dbReference type="PANTHER" id="PTHR35340:SF6">
    <property type="entry name" value="ASST-DOMAIN-CONTAINING PROTEIN"/>
    <property type="match status" value="1"/>
</dbReference>
<proteinExistence type="predicted"/>
<dbReference type="EMBL" id="JARVKM010000067">
    <property type="protein sequence ID" value="KAK9772015.1"/>
    <property type="molecule type" value="Genomic_DNA"/>
</dbReference>
<evidence type="ECO:0000313" key="2">
    <source>
        <dbReference type="Proteomes" id="UP001465668"/>
    </source>
</evidence>
<dbReference type="Proteomes" id="UP001465668">
    <property type="component" value="Unassembled WGS sequence"/>
</dbReference>
<dbReference type="InterPro" id="IPR039535">
    <property type="entry name" value="ASST-like"/>
</dbReference>
<evidence type="ECO:0000313" key="1">
    <source>
        <dbReference type="EMBL" id="KAK9772015.1"/>
    </source>
</evidence>
<sequence>MWGMNAARHGSHLAATHKDENFILSDPSVGGPMSSISGSVDMNCAVRLAVLIHDMGFYWGGFYKDAAGAQDAQKRIARLCAAIPVPSSPVPPHKRMRLSILSASLVSLFGAIPVKGDNDTYWPWQTFKSEPSLQPPVLDITKYGPTAPGYLFFDQNGNYGHNYSLFIMSDEGELVWEGGYGDFSAFKAQTFEGQSVLTFFNGLTLLEPWGWGYGIIQILDDAYQSIYNVSVDGTHLASIDTLDTSGFESWLDMHEDRITPDGTMLTTAYNVTQTDLTSVGGPEDGWIVDGVFYEIDIKTNTVLFQWNALAHQDQIPLADAVATYPLSYLGQNQTYPWGPFHINTVNKLDDGSYLISSRQYCSVFKISPNGSVEWTLNPKGQTGGDFTLGSGVNFCYQHDIRVHSIKDNIMDVSLFNNANNADFNGINQTTGLYLRLDTEARTATLQMELVDPLDAIYSHSQGNVQLLDNGHTIMGYGSTPRIKEYASNGSVAMSVKFGPSEGTVFSYRAYRLPWVGIPDTLPKAVACKDQTSNQTLVYMSWNGATEYTSWNVYAGISQSDLSFATAAVRTGFETSAVVGSGATYVRAEAYGLNTTLGSSVVVAVEGQC</sequence>
<dbReference type="InterPro" id="IPR053143">
    <property type="entry name" value="Arylsulfate_ST"/>
</dbReference>
<keyword evidence="2" id="KW-1185">Reference proteome</keyword>
<accession>A0ABR2XEA5</accession>